<dbReference type="PANTHER" id="PTHR14248">
    <property type="entry name" value="CYCLIN Y, ISOFORM A"/>
    <property type="match status" value="1"/>
</dbReference>
<dbReference type="PROSITE" id="PS51778">
    <property type="entry name" value="VAST"/>
    <property type="match status" value="1"/>
</dbReference>
<feature type="domain" description="PH" evidence="6">
    <location>
        <begin position="294"/>
        <end position="395"/>
    </location>
</feature>
<sequence length="1284" mass="145469">MATKSNTRLRVLPVSLKEAALDSPTFRGTVIQCSEQVDHIEKWLDGYLRAASRLCDGAHGLEELVNVFIQKSLPVNHLEVMLDYDYTHLAMRRFAEGSREYWGHVTAVAKRLENSVVEPLSQLQRGELRNFKEIRRHLESSQVKYDTLQSRYAAQSKSKDPSSLREDAFQLYEARKIYMKACFDFCVSAAIFRSSLDRTLTVVLTDQWREQNNLRNRGHVAMEKFNSEMKRVRVWSDTMEACERVLKKELVLQRRAIEEQLRKDSQPARDLDEYSVSTVPFLTSKDMTISKTQGSGKQGWLYMRSFTAKPTRAYWVRRWFFLKDGIFGYLMQGYRGGAVEESEKIGVLLCNVKAAFQEERRFCFEVKTKDTTILLQAETQADLTAWITTFEQAKRTAVNSTSIAVQASSIIPPSAPAPEVSAKDHFAAHDENISMGFDRALTLPLSGAPPEKGSSNVLGTRMTDGNSRGKDRSLPPTPTSAIGALMSATHSTFPVDLKFPGIPMSPLTLDFSTDPNIQGLTARSTLAPNTLAGAPSPTSLMKSAAMTAGLLHSDSNPPPLQKPIAQSKHKKTVSLDMDIAKERQKRPPTATAISEDEIYPPNYPQQLRTQDTHFRALFPGEPVASPVLLVFLGTWHFTDKQEISGRFYVTRKTLYFYAHSLGLVYKKVMPLNSIDEVRASLGTHTDHIVLHLRPKDPDDSDYEDGVGDENALRIIVNIFLEPVRLLERRLDLLLKHESVDLNLKNTAEVLDKLVELESESEEHNAPDSESWEEVSVGHGDGHEDFKKDLAESRPHGRITRVPTLKDPPARLTFPAEPVTFVPPSMDKISLEREFDLPAKALFHAMFGDRSVVFQRLYQGRRAQSIYQGPWFSLDSGRMKRDLTYEIEHQDFLCRSRRTTVVDYQTIEVRNDHLCYVITDRKTPWHLPLKNQFMLITKLVITYVTKSKCKLSIWTAVEWSINPKFSKGIIQRQALDDLDTDAKHLVDVVEIQVRRLGSENRIRTAISLFGGIGENHEGGTDSGRNLDGDPSTHPNRQRVTQRSLVYMISENVVSIGKSTLSTVVMSLIAVLSTIFGIISAQRMILGLLAVSAGSNMMLSSRSTIAYWTERRASQFLDAAGVQPNKMMSRAVYLKDMEDLMKKGTELALMPSSECYSKFRELASQADYDSPTTYTVDGIGYKSASTRRTAQNLMKTRQNLGTYRHDLLVALRLVNSMERNILQSEWENWLVDEALKCRQASFMLKEKLDEEDGEGIEDVARWVKDYCWSCEVERRQWVNGKQMLFE</sequence>
<evidence type="ECO:0000256" key="5">
    <source>
        <dbReference type="SAM" id="MobiDB-lite"/>
    </source>
</evidence>
<keyword evidence="3" id="KW-1133">Transmembrane helix</keyword>
<dbReference type="CDD" id="cd13280">
    <property type="entry name" value="PH_SIP3"/>
    <property type="match status" value="1"/>
</dbReference>
<dbReference type="InParanoid" id="A0A3N4LLU4"/>
<dbReference type="GO" id="GO:0005737">
    <property type="term" value="C:cytoplasm"/>
    <property type="evidence" value="ECO:0007669"/>
    <property type="project" value="InterPro"/>
</dbReference>
<dbReference type="EMBL" id="ML121544">
    <property type="protein sequence ID" value="RPB23864.1"/>
    <property type="molecule type" value="Genomic_DNA"/>
</dbReference>
<dbReference type="SMART" id="SM00233">
    <property type="entry name" value="PH"/>
    <property type="match status" value="1"/>
</dbReference>
<protein>
    <submittedName>
        <fullName evidence="8">Uncharacterized protein</fullName>
    </submittedName>
</protein>
<gene>
    <name evidence="8" type="ORF">L211DRAFT_838320</name>
</gene>
<keyword evidence="4" id="KW-0472">Membrane</keyword>
<evidence type="ECO:0000256" key="4">
    <source>
        <dbReference type="ARBA" id="ARBA00023136"/>
    </source>
</evidence>
<reference evidence="8 9" key="1">
    <citation type="journal article" date="2018" name="Nat. Ecol. Evol.">
        <title>Pezizomycetes genomes reveal the molecular basis of ectomycorrhizal truffle lifestyle.</title>
        <authorList>
            <person name="Murat C."/>
            <person name="Payen T."/>
            <person name="Noel B."/>
            <person name="Kuo A."/>
            <person name="Morin E."/>
            <person name="Chen J."/>
            <person name="Kohler A."/>
            <person name="Krizsan K."/>
            <person name="Balestrini R."/>
            <person name="Da Silva C."/>
            <person name="Montanini B."/>
            <person name="Hainaut M."/>
            <person name="Levati E."/>
            <person name="Barry K.W."/>
            <person name="Belfiori B."/>
            <person name="Cichocki N."/>
            <person name="Clum A."/>
            <person name="Dockter R.B."/>
            <person name="Fauchery L."/>
            <person name="Guy J."/>
            <person name="Iotti M."/>
            <person name="Le Tacon F."/>
            <person name="Lindquist E.A."/>
            <person name="Lipzen A."/>
            <person name="Malagnac F."/>
            <person name="Mello A."/>
            <person name="Molinier V."/>
            <person name="Miyauchi S."/>
            <person name="Poulain J."/>
            <person name="Riccioni C."/>
            <person name="Rubini A."/>
            <person name="Sitrit Y."/>
            <person name="Splivallo R."/>
            <person name="Traeger S."/>
            <person name="Wang M."/>
            <person name="Zifcakova L."/>
            <person name="Wipf D."/>
            <person name="Zambonelli A."/>
            <person name="Paolocci F."/>
            <person name="Nowrousian M."/>
            <person name="Ottonello S."/>
            <person name="Baldrian P."/>
            <person name="Spatafora J.W."/>
            <person name="Henrissat B."/>
            <person name="Nagy L.G."/>
            <person name="Aury J.M."/>
            <person name="Wincker P."/>
            <person name="Grigoriev I.V."/>
            <person name="Bonfante P."/>
            <person name="Martin F.M."/>
        </authorList>
    </citation>
    <scope>NUCLEOTIDE SEQUENCE [LARGE SCALE GENOMIC DNA]</scope>
    <source>
        <strain evidence="8 9">ATCC MYA-4762</strain>
    </source>
</reference>
<dbReference type="CDD" id="cd07609">
    <property type="entry name" value="BAR_SIP3_fungi"/>
    <property type="match status" value="1"/>
</dbReference>
<evidence type="ECO:0000259" key="7">
    <source>
        <dbReference type="PROSITE" id="PS51778"/>
    </source>
</evidence>
<keyword evidence="9" id="KW-1185">Reference proteome</keyword>
<feature type="compositionally biased region" description="Polar residues" evidence="5">
    <location>
        <begin position="453"/>
        <end position="466"/>
    </location>
</feature>
<dbReference type="InterPro" id="IPR027267">
    <property type="entry name" value="AH/BAR_dom_sf"/>
</dbReference>
<feature type="compositionally biased region" description="Basic and acidic residues" evidence="5">
    <location>
        <begin position="1013"/>
        <end position="1026"/>
    </location>
</feature>
<keyword evidence="2" id="KW-0812">Transmembrane</keyword>
<dbReference type="Pfam" id="PF00169">
    <property type="entry name" value="PH"/>
    <property type="match status" value="1"/>
</dbReference>
<dbReference type="Proteomes" id="UP000267821">
    <property type="component" value="Unassembled WGS sequence"/>
</dbReference>
<dbReference type="OrthoDB" id="10070851at2759"/>
<dbReference type="InterPro" id="IPR031968">
    <property type="entry name" value="VASt"/>
</dbReference>
<dbReference type="InterPro" id="IPR042067">
    <property type="entry name" value="Sip3_PH"/>
</dbReference>
<accession>A0A3N4LLU4</accession>
<feature type="domain" description="VASt" evidence="7">
    <location>
        <begin position="825"/>
        <end position="996"/>
    </location>
</feature>
<dbReference type="STRING" id="1051890.A0A3N4LLU4"/>
<evidence type="ECO:0000313" key="9">
    <source>
        <dbReference type="Proteomes" id="UP000267821"/>
    </source>
</evidence>
<dbReference type="InterPro" id="IPR011993">
    <property type="entry name" value="PH-like_dom_sf"/>
</dbReference>
<evidence type="ECO:0000256" key="3">
    <source>
        <dbReference type="ARBA" id="ARBA00022989"/>
    </source>
</evidence>
<dbReference type="PROSITE" id="PS50003">
    <property type="entry name" value="PH_DOMAIN"/>
    <property type="match status" value="1"/>
</dbReference>
<feature type="region of interest" description="Disordered" evidence="5">
    <location>
        <begin position="448"/>
        <end position="477"/>
    </location>
</feature>
<feature type="region of interest" description="Disordered" evidence="5">
    <location>
        <begin position="1013"/>
        <end position="1035"/>
    </location>
</feature>
<dbReference type="FunCoup" id="A0A3N4LLU4">
    <property type="interactions" value="44"/>
</dbReference>
<dbReference type="Gene3D" id="2.30.29.30">
    <property type="entry name" value="Pleckstrin-homology domain (PH domain)/Phosphotyrosine-binding domain (PTB)"/>
    <property type="match status" value="1"/>
</dbReference>
<name>A0A3N4LLU4_9PEZI</name>
<evidence type="ECO:0000259" key="6">
    <source>
        <dbReference type="PROSITE" id="PS50003"/>
    </source>
</evidence>
<evidence type="ECO:0000313" key="8">
    <source>
        <dbReference type="EMBL" id="RPB23864.1"/>
    </source>
</evidence>
<dbReference type="SUPFAM" id="SSF103657">
    <property type="entry name" value="BAR/IMD domain-like"/>
    <property type="match status" value="1"/>
</dbReference>
<dbReference type="Pfam" id="PF16746">
    <property type="entry name" value="BAR_3"/>
    <property type="match status" value="1"/>
</dbReference>
<feature type="compositionally biased region" description="Basic and acidic residues" evidence="5">
    <location>
        <begin position="757"/>
        <end position="766"/>
    </location>
</feature>
<dbReference type="Pfam" id="PF16016">
    <property type="entry name" value="VASt"/>
    <property type="match status" value="1"/>
</dbReference>
<dbReference type="InterPro" id="IPR004148">
    <property type="entry name" value="BAR_dom"/>
</dbReference>
<comment type="subcellular location">
    <subcellularLocation>
        <location evidence="1">Membrane</location>
    </subcellularLocation>
</comment>
<dbReference type="GO" id="GO:0016020">
    <property type="term" value="C:membrane"/>
    <property type="evidence" value="ECO:0007669"/>
    <property type="project" value="UniProtKB-SubCell"/>
</dbReference>
<evidence type="ECO:0000256" key="2">
    <source>
        <dbReference type="ARBA" id="ARBA00022692"/>
    </source>
</evidence>
<feature type="region of interest" description="Disordered" evidence="5">
    <location>
        <begin position="757"/>
        <end position="806"/>
    </location>
</feature>
<feature type="compositionally biased region" description="Basic and acidic residues" evidence="5">
    <location>
        <begin position="779"/>
        <end position="794"/>
    </location>
</feature>
<evidence type="ECO:0000256" key="1">
    <source>
        <dbReference type="ARBA" id="ARBA00004370"/>
    </source>
</evidence>
<dbReference type="SUPFAM" id="SSF50729">
    <property type="entry name" value="PH domain-like"/>
    <property type="match status" value="1"/>
</dbReference>
<dbReference type="Gene3D" id="1.20.1270.60">
    <property type="entry name" value="Arfaptin homology (AH) domain/BAR domain"/>
    <property type="match status" value="1"/>
</dbReference>
<proteinExistence type="predicted"/>
<organism evidence="8 9">
    <name type="scientific">Terfezia boudieri ATCC MYA-4762</name>
    <dbReference type="NCBI Taxonomy" id="1051890"/>
    <lineage>
        <taxon>Eukaryota</taxon>
        <taxon>Fungi</taxon>
        <taxon>Dikarya</taxon>
        <taxon>Ascomycota</taxon>
        <taxon>Pezizomycotina</taxon>
        <taxon>Pezizomycetes</taxon>
        <taxon>Pezizales</taxon>
        <taxon>Pezizaceae</taxon>
        <taxon>Terfezia</taxon>
    </lineage>
</organism>
<dbReference type="InterPro" id="IPR001849">
    <property type="entry name" value="PH_domain"/>
</dbReference>
<dbReference type="InterPro" id="IPR039463">
    <property type="entry name" value="Sip3/Lam1_BAR"/>
</dbReference>